<feature type="region of interest" description="Disordered" evidence="1">
    <location>
        <begin position="360"/>
        <end position="404"/>
    </location>
</feature>
<accession>A0A6A6TPJ8</accession>
<dbReference type="InterPro" id="IPR054289">
    <property type="entry name" value="DUF7025"/>
</dbReference>
<dbReference type="Gene3D" id="3.40.50.300">
    <property type="entry name" value="P-loop containing nucleotide triphosphate hydrolases"/>
    <property type="match status" value="1"/>
</dbReference>
<evidence type="ECO:0000313" key="4">
    <source>
        <dbReference type="Proteomes" id="UP000799324"/>
    </source>
</evidence>
<dbReference type="PANTHER" id="PTHR46411">
    <property type="entry name" value="FAMILY ATPASE, PUTATIVE-RELATED"/>
    <property type="match status" value="1"/>
</dbReference>
<protein>
    <submittedName>
        <fullName evidence="3">P-loop containing nucleoside triphosphate hydrolase protein</fullName>
    </submittedName>
</protein>
<dbReference type="Pfam" id="PF00004">
    <property type="entry name" value="AAA"/>
    <property type="match status" value="1"/>
</dbReference>
<dbReference type="AlphaFoldDB" id="A0A6A6TPJ8"/>
<evidence type="ECO:0000259" key="2">
    <source>
        <dbReference type="SMART" id="SM00382"/>
    </source>
</evidence>
<gene>
    <name evidence="3" type="ORF">K491DRAFT_586319</name>
</gene>
<proteinExistence type="predicted"/>
<dbReference type="OrthoDB" id="10042665at2759"/>
<sequence>MPGSVSTSSSDEEPSLVNGVKNITLTNGVHGKGEEPAESEPEEHFDPGMKAGLKNLYSGKEDKKGRYQWQDNIPEDLGGPAENDKTAKWALLVRNVKVYNDPRRVLAIHSIVIQSPLLKKLLASVLKGYPGLTVGLQRLEFSGKFEPLIHRWSELQDAVSKLDEENEKTRTTKIHADLLMEVLRTEFKSLIETSQDMKSKGVMTYEHLWTLFQPGATVYTRNDGQETAMIVQETKYGVDSRGAPCFWITSRLVAWDGTKFGTQKLNLSIPFYNGTRQITQLKLFPVEYHSEPEALRKRLIERGEKAESLAGPHYKAYQGVAWKYGQYGTKDKYNVKGRIVIDTYGWNRFNPNYTIYVTPLTQKEKPSNQDSDEHTEGDDGEGTEADEEDYEDEEDDGGMPIDGQFADEDEATQHVPLTTEQKLICTPLLRGYSLKNKLWLNFFVNCVHDIEWQKNAFDRLVLPKNQKELILGFTESQKKYRDMFDDVIEGKGRGMIILLCGPPGVGKTLTAESVAEQMKVPLYMMSAGDLGLDPRNVESKLQNILEMCTRWNSVLLLDEADVFLEQRSLHELERNKLVSIFLRVLEYYEGTMFLTTNRVNTFDPAFQSRIHISLDYQELSIQSRKTVWQNFLDSSPQEHTISKTELDELARMNLNGRQIKNILKIARLLASRKEGKLTRDHIMTTLEVTQHLHNETQASERTRGSLYG</sequence>
<dbReference type="SUPFAM" id="SSF52540">
    <property type="entry name" value="P-loop containing nucleoside triphosphate hydrolases"/>
    <property type="match status" value="1"/>
</dbReference>
<dbReference type="InterPro" id="IPR003593">
    <property type="entry name" value="AAA+_ATPase"/>
</dbReference>
<feature type="compositionally biased region" description="Acidic residues" evidence="1">
    <location>
        <begin position="375"/>
        <end position="397"/>
    </location>
</feature>
<dbReference type="InterPro" id="IPR003959">
    <property type="entry name" value="ATPase_AAA_core"/>
</dbReference>
<dbReference type="Pfam" id="PF22942">
    <property type="entry name" value="DUF7025"/>
    <property type="match status" value="1"/>
</dbReference>
<feature type="region of interest" description="Disordered" evidence="1">
    <location>
        <begin position="1"/>
        <end position="52"/>
    </location>
</feature>
<keyword evidence="4" id="KW-1185">Reference proteome</keyword>
<reference evidence="3" key="1">
    <citation type="journal article" date="2020" name="Stud. Mycol.">
        <title>101 Dothideomycetes genomes: a test case for predicting lifestyles and emergence of pathogens.</title>
        <authorList>
            <person name="Haridas S."/>
            <person name="Albert R."/>
            <person name="Binder M."/>
            <person name="Bloem J."/>
            <person name="Labutti K."/>
            <person name="Salamov A."/>
            <person name="Andreopoulos B."/>
            <person name="Baker S."/>
            <person name="Barry K."/>
            <person name="Bills G."/>
            <person name="Bluhm B."/>
            <person name="Cannon C."/>
            <person name="Castanera R."/>
            <person name="Culley D."/>
            <person name="Daum C."/>
            <person name="Ezra D."/>
            <person name="Gonzalez J."/>
            <person name="Henrissat B."/>
            <person name="Kuo A."/>
            <person name="Liang C."/>
            <person name="Lipzen A."/>
            <person name="Lutzoni F."/>
            <person name="Magnuson J."/>
            <person name="Mondo S."/>
            <person name="Nolan M."/>
            <person name="Ohm R."/>
            <person name="Pangilinan J."/>
            <person name="Park H.-J."/>
            <person name="Ramirez L."/>
            <person name="Alfaro M."/>
            <person name="Sun H."/>
            <person name="Tritt A."/>
            <person name="Yoshinaga Y."/>
            <person name="Zwiers L.-H."/>
            <person name="Turgeon B."/>
            <person name="Goodwin S."/>
            <person name="Spatafora J."/>
            <person name="Crous P."/>
            <person name="Grigoriev I."/>
        </authorList>
    </citation>
    <scope>NUCLEOTIDE SEQUENCE</scope>
    <source>
        <strain evidence="3">CBS 122681</strain>
    </source>
</reference>
<dbReference type="InterPro" id="IPR027417">
    <property type="entry name" value="P-loop_NTPase"/>
</dbReference>
<dbReference type="CDD" id="cd19481">
    <property type="entry name" value="RecA-like_protease"/>
    <property type="match status" value="1"/>
</dbReference>
<name>A0A6A6TPJ8_9PLEO</name>
<dbReference type="GO" id="GO:0016887">
    <property type="term" value="F:ATP hydrolysis activity"/>
    <property type="evidence" value="ECO:0007669"/>
    <property type="project" value="InterPro"/>
</dbReference>
<dbReference type="EMBL" id="MU004291">
    <property type="protein sequence ID" value="KAF2661999.1"/>
    <property type="molecule type" value="Genomic_DNA"/>
</dbReference>
<evidence type="ECO:0000313" key="3">
    <source>
        <dbReference type="EMBL" id="KAF2661999.1"/>
    </source>
</evidence>
<feature type="compositionally biased region" description="Basic and acidic residues" evidence="1">
    <location>
        <begin position="362"/>
        <end position="374"/>
    </location>
</feature>
<dbReference type="SMART" id="SM00382">
    <property type="entry name" value="AAA"/>
    <property type="match status" value="1"/>
</dbReference>
<keyword evidence="3" id="KW-0378">Hydrolase</keyword>
<evidence type="ECO:0000256" key="1">
    <source>
        <dbReference type="SAM" id="MobiDB-lite"/>
    </source>
</evidence>
<dbReference type="Proteomes" id="UP000799324">
    <property type="component" value="Unassembled WGS sequence"/>
</dbReference>
<feature type="domain" description="AAA+ ATPase" evidence="2">
    <location>
        <begin position="493"/>
        <end position="618"/>
    </location>
</feature>
<dbReference type="GO" id="GO:0005524">
    <property type="term" value="F:ATP binding"/>
    <property type="evidence" value="ECO:0007669"/>
    <property type="project" value="InterPro"/>
</dbReference>
<dbReference type="PANTHER" id="PTHR46411:SF3">
    <property type="entry name" value="AAA+ ATPASE DOMAIN-CONTAINING PROTEIN"/>
    <property type="match status" value="1"/>
</dbReference>
<organism evidence="3 4">
    <name type="scientific">Lophiostoma macrostomum CBS 122681</name>
    <dbReference type="NCBI Taxonomy" id="1314788"/>
    <lineage>
        <taxon>Eukaryota</taxon>
        <taxon>Fungi</taxon>
        <taxon>Dikarya</taxon>
        <taxon>Ascomycota</taxon>
        <taxon>Pezizomycotina</taxon>
        <taxon>Dothideomycetes</taxon>
        <taxon>Pleosporomycetidae</taxon>
        <taxon>Pleosporales</taxon>
        <taxon>Lophiostomataceae</taxon>
        <taxon>Lophiostoma</taxon>
    </lineage>
</organism>